<dbReference type="Gene3D" id="1.20.1420.10">
    <property type="entry name" value="Talin, central domain"/>
    <property type="match status" value="1"/>
</dbReference>
<dbReference type="PANTHER" id="PTHR15492:SF1">
    <property type="entry name" value="CYCLIN-D1-BINDING PROTEIN 1"/>
    <property type="match status" value="1"/>
</dbReference>
<evidence type="ECO:0000313" key="3">
    <source>
        <dbReference type="Proteomes" id="UP000646827"/>
    </source>
</evidence>
<reference evidence="2 3" key="1">
    <citation type="submission" date="2020-12" db="EMBL/GenBank/DDBJ databases">
        <title>Metabolic potential, ecology and presence of endohyphal bacteria is reflected in genomic diversity of Mucoromycotina.</title>
        <authorList>
            <person name="Muszewska A."/>
            <person name="Okrasinska A."/>
            <person name="Steczkiewicz K."/>
            <person name="Drgas O."/>
            <person name="Orlowska M."/>
            <person name="Perlinska-Lenart U."/>
            <person name="Aleksandrzak-Piekarczyk T."/>
            <person name="Szatraj K."/>
            <person name="Zielenkiewicz U."/>
            <person name="Pilsyk S."/>
            <person name="Malc E."/>
            <person name="Mieczkowski P."/>
            <person name="Kruszewska J.S."/>
            <person name="Biernat P."/>
            <person name="Pawlowska J."/>
        </authorList>
    </citation>
    <scope>NUCLEOTIDE SEQUENCE [LARGE SCALE GENOMIC DNA]</scope>
    <source>
        <strain evidence="2 3">CBS 142.35</strain>
    </source>
</reference>
<feature type="domain" description="Cyclin-D1-binding protein 1-like N-terminal" evidence="1">
    <location>
        <begin position="48"/>
        <end position="188"/>
    </location>
</feature>
<evidence type="ECO:0000259" key="1">
    <source>
        <dbReference type="Pfam" id="PF13324"/>
    </source>
</evidence>
<dbReference type="AlphaFoldDB" id="A0A8H7VRS1"/>
<dbReference type="GO" id="GO:0005634">
    <property type="term" value="C:nucleus"/>
    <property type="evidence" value="ECO:0007669"/>
    <property type="project" value="TreeGrafter"/>
</dbReference>
<evidence type="ECO:0000313" key="2">
    <source>
        <dbReference type="EMBL" id="KAG2224649.1"/>
    </source>
</evidence>
<keyword evidence="3" id="KW-1185">Reference proteome</keyword>
<proteinExistence type="predicted"/>
<sequence>MKKKFFTCSRIDKLKACRDMAETYLSDLKVDRSIENSEFDSKNMNATLANLGKILSHDATKLTIACKPPRKPMDGIKMITEISNTFYRLLGFYHTIPTELSGKAYKEAYRTAIRDLLLGQISLCNSFINDDENDKKKQFMVPTAVLWETCKLLETQMPKDNREAVLKKWKTMHETVADAKSEVHEVADGNAEGFDEDEDEEEWDEEQLKVAKQCAQLVDLIVFVYVKVERRCIKEADLNVCDELVEAGQQLTDETDILVSQLYDSEPDVIRSKYIKEYVDKALKLIKVAQKVSLPEDHSKWFEMCSKKLKELAEKKD</sequence>
<dbReference type="InterPro" id="IPR049317">
    <property type="entry name" value="GCIP-like_N"/>
</dbReference>
<organism evidence="2 3">
    <name type="scientific">Circinella minor</name>
    <dbReference type="NCBI Taxonomy" id="1195481"/>
    <lineage>
        <taxon>Eukaryota</taxon>
        <taxon>Fungi</taxon>
        <taxon>Fungi incertae sedis</taxon>
        <taxon>Mucoromycota</taxon>
        <taxon>Mucoromycotina</taxon>
        <taxon>Mucoromycetes</taxon>
        <taxon>Mucorales</taxon>
        <taxon>Lichtheimiaceae</taxon>
        <taxon>Circinella</taxon>
    </lineage>
</organism>
<dbReference type="Proteomes" id="UP000646827">
    <property type="component" value="Unassembled WGS sequence"/>
</dbReference>
<dbReference type="InterPro" id="IPR026907">
    <property type="entry name" value="GCIP-like"/>
</dbReference>
<name>A0A8H7VRS1_9FUNG</name>
<accession>A0A8H7VRS1</accession>
<comment type="caution">
    <text evidence="2">The sequence shown here is derived from an EMBL/GenBank/DDBJ whole genome shotgun (WGS) entry which is preliminary data.</text>
</comment>
<gene>
    <name evidence="2" type="ORF">INT45_007894</name>
</gene>
<dbReference type="PANTHER" id="PTHR15492">
    <property type="entry name" value="CYCLIN D1-BINDING PROTEIN 1"/>
    <property type="match status" value="1"/>
</dbReference>
<dbReference type="EMBL" id="JAEPRB010000039">
    <property type="protein sequence ID" value="KAG2224649.1"/>
    <property type="molecule type" value="Genomic_DNA"/>
</dbReference>
<dbReference type="Gene3D" id="1.20.1410.10">
    <property type="entry name" value="I/LWEQ domain"/>
    <property type="match status" value="1"/>
</dbReference>
<dbReference type="OrthoDB" id="41588at2759"/>
<protein>
    <recommendedName>
        <fullName evidence="1">Cyclin-D1-binding protein 1-like N-terminal domain-containing protein</fullName>
    </recommendedName>
</protein>
<dbReference type="Pfam" id="PF13324">
    <property type="entry name" value="GCIP_N"/>
    <property type="match status" value="1"/>
</dbReference>